<evidence type="ECO:0000313" key="1">
    <source>
        <dbReference type="EMBL" id="MBB4120087.1"/>
    </source>
</evidence>
<name>A0A840EZ53_9FLAO</name>
<dbReference type="Proteomes" id="UP000553034">
    <property type="component" value="Unassembled WGS sequence"/>
</dbReference>
<keyword evidence="2" id="KW-1185">Reference proteome</keyword>
<dbReference type="EMBL" id="JACIFO010000017">
    <property type="protein sequence ID" value="MBB4120087.1"/>
    <property type="molecule type" value="Genomic_DNA"/>
</dbReference>
<organism evidence="1 2">
    <name type="scientific">Mesonia hippocampi</name>
    <dbReference type="NCBI Taxonomy" id="1628250"/>
    <lineage>
        <taxon>Bacteria</taxon>
        <taxon>Pseudomonadati</taxon>
        <taxon>Bacteroidota</taxon>
        <taxon>Flavobacteriia</taxon>
        <taxon>Flavobacteriales</taxon>
        <taxon>Flavobacteriaceae</taxon>
        <taxon>Mesonia</taxon>
    </lineage>
</organism>
<dbReference type="RefSeq" id="WP_281372639.1">
    <property type="nucleotide sequence ID" value="NZ_JACIFO010000017.1"/>
</dbReference>
<gene>
    <name evidence="1" type="ORF">GGR32_002399</name>
</gene>
<sequence length="40" mass="4391">MAKKVIIIGGIGTAVNIAEQMQDAIDNYGLKDEFLGFCFR</sequence>
<comment type="caution">
    <text evidence="1">The sequence shown here is derived from an EMBL/GenBank/DDBJ whole genome shotgun (WGS) entry which is preliminary data.</text>
</comment>
<dbReference type="AlphaFoldDB" id="A0A840EZ53"/>
<evidence type="ECO:0000313" key="2">
    <source>
        <dbReference type="Proteomes" id="UP000553034"/>
    </source>
</evidence>
<proteinExistence type="predicted"/>
<protein>
    <submittedName>
        <fullName evidence="1">Uncharacterized protein</fullName>
    </submittedName>
</protein>
<reference evidence="1 2" key="1">
    <citation type="submission" date="2020-08" db="EMBL/GenBank/DDBJ databases">
        <title>Genomic Encyclopedia of Type Strains, Phase IV (KMG-IV): sequencing the most valuable type-strain genomes for metagenomic binning, comparative biology and taxonomic classification.</title>
        <authorList>
            <person name="Goeker M."/>
        </authorList>
    </citation>
    <scope>NUCLEOTIDE SEQUENCE [LARGE SCALE GENOMIC DNA]</scope>
    <source>
        <strain evidence="1 2">DSM 29568</strain>
    </source>
</reference>
<accession>A0A840EZ53</accession>